<comment type="caution">
    <text evidence="2">The sequence shown here is derived from an EMBL/GenBank/DDBJ whole genome shotgun (WGS) entry which is preliminary data.</text>
</comment>
<name>A0A848LSU5_9BACT</name>
<dbReference type="EMBL" id="JABBJJ010000266">
    <property type="protein sequence ID" value="NMO20739.1"/>
    <property type="molecule type" value="Genomic_DNA"/>
</dbReference>
<protein>
    <recommendedName>
        <fullName evidence="4">Lipoprotein</fullName>
    </recommendedName>
</protein>
<dbReference type="Proteomes" id="UP000518300">
    <property type="component" value="Unassembled WGS sequence"/>
</dbReference>
<keyword evidence="3" id="KW-1185">Reference proteome</keyword>
<reference evidence="2 3" key="1">
    <citation type="submission" date="2020-04" db="EMBL/GenBank/DDBJ databases">
        <title>Draft genome of Pyxidicoccus fallax type strain.</title>
        <authorList>
            <person name="Whitworth D.E."/>
        </authorList>
    </citation>
    <scope>NUCLEOTIDE SEQUENCE [LARGE SCALE GENOMIC DNA]</scope>
    <source>
        <strain evidence="2 3">DSM 14698</strain>
    </source>
</reference>
<dbReference type="RefSeq" id="WP_169349949.1">
    <property type="nucleotide sequence ID" value="NZ_JABBJJ010000266.1"/>
</dbReference>
<sequence length="290" mass="30798">MFRLTHRRALTTALARLSILVGGILSAAPASAAVIATNPNVTATATTVVTDAAASCVQTDAVGDFGTLSISGTVSTAVPADGQISVEPRFRETQPDGTVQLVDIPGATKVFLPGQTADIAYVFASDGLQKVDPVSVFVYTVSSTGVKRQISRVNTTGLCGWRNLAYVPSVVDVQRIWDQPSWREAVVTNTSDYQQRVVVRVVQTYYGTGGYVGTNTTLSETVDLAPNQSLEVPFLLVWNTCGSFDAFTYAGAGPDATTWPREGAHYVGTFDHYDGNAELPCDSDSEGEDD</sequence>
<accession>A0A848LSU5</accession>
<feature type="chain" id="PRO_5032961858" description="Lipoprotein" evidence="1">
    <location>
        <begin position="33"/>
        <end position="290"/>
    </location>
</feature>
<dbReference type="AlphaFoldDB" id="A0A848LSU5"/>
<evidence type="ECO:0000313" key="3">
    <source>
        <dbReference type="Proteomes" id="UP000518300"/>
    </source>
</evidence>
<evidence type="ECO:0000313" key="2">
    <source>
        <dbReference type="EMBL" id="NMO20739.1"/>
    </source>
</evidence>
<gene>
    <name evidence="2" type="ORF">HG543_38710</name>
</gene>
<organism evidence="2 3">
    <name type="scientific">Pyxidicoccus fallax</name>
    <dbReference type="NCBI Taxonomy" id="394095"/>
    <lineage>
        <taxon>Bacteria</taxon>
        <taxon>Pseudomonadati</taxon>
        <taxon>Myxococcota</taxon>
        <taxon>Myxococcia</taxon>
        <taxon>Myxococcales</taxon>
        <taxon>Cystobacterineae</taxon>
        <taxon>Myxococcaceae</taxon>
        <taxon>Pyxidicoccus</taxon>
    </lineage>
</organism>
<proteinExistence type="predicted"/>
<feature type="signal peptide" evidence="1">
    <location>
        <begin position="1"/>
        <end position="32"/>
    </location>
</feature>
<evidence type="ECO:0008006" key="4">
    <source>
        <dbReference type="Google" id="ProtNLM"/>
    </source>
</evidence>
<evidence type="ECO:0000256" key="1">
    <source>
        <dbReference type="SAM" id="SignalP"/>
    </source>
</evidence>
<keyword evidence="1" id="KW-0732">Signal</keyword>